<dbReference type="SUPFAM" id="SSF51905">
    <property type="entry name" value="FAD/NAD(P)-binding domain"/>
    <property type="match status" value="1"/>
</dbReference>
<dbReference type="RefSeq" id="WP_245762415.1">
    <property type="nucleotide sequence ID" value="NZ_FOVM01000003.1"/>
</dbReference>
<dbReference type="PANTHER" id="PTHR42784:SF1">
    <property type="entry name" value="PYRANOSE 2-OXIDASE"/>
    <property type="match status" value="1"/>
</dbReference>
<gene>
    <name evidence="7" type="ORF">SAMN05216219_1227</name>
</gene>
<keyword evidence="3" id="KW-0285">Flavoprotein</keyword>
<keyword evidence="5" id="KW-0560">Oxidoreductase</keyword>
<dbReference type="Proteomes" id="UP000198867">
    <property type="component" value="Unassembled WGS sequence"/>
</dbReference>
<keyword evidence="4" id="KW-0274">FAD</keyword>
<dbReference type="GO" id="GO:0016614">
    <property type="term" value="F:oxidoreductase activity, acting on CH-OH group of donors"/>
    <property type="evidence" value="ECO:0007669"/>
    <property type="project" value="InterPro"/>
</dbReference>
<evidence type="ECO:0000259" key="6">
    <source>
        <dbReference type="Pfam" id="PF05199"/>
    </source>
</evidence>
<dbReference type="Gene3D" id="3.50.50.60">
    <property type="entry name" value="FAD/NAD(P)-binding domain"/>
    <property type="match status" value="2"/>
</dbReference>
<accession>A0A1I5A749</accession>
<dbReference type="InterPro" id="IPR051473">
    <property type="entry name" value="P2Ox-like"/>
</dbReference>
<evidence type="ECO:0000256" key="2">
    <source>
        <dbReference type="ARBA" id="ARBA00010790"/>
    </source>
</evidence>
<feature type="domain" description="Glucose-methanol-choline oxidoreductase C-terminal" evidence="6">
    <location>
        <begin position="418"/>
        <end position="538"/>
    </location>
</feature>
<dbReference type="STRING" id="995034.SAMN05216219_1227"/>
<reference evidence="8" key="1">
    <citation type="submission" date="2016-10" db="EMBL/GenBank/DDBJ databases">
        <authorList>
            <person name="Varghese N."/>
            <person name="Submissions S."/>
        </authorList>
    </citation>
    <scope>NUCLEOTIDE SEQUENCE [LARGE SCALE GENOMIC DNA]</scope>
    <source>
        <strain evidence="8">CGMCC 1.11101</strain>
    </source>
</reference>
<dbReference type="Pfam" id="PF05199">
    <property type="entry name" value="GMC_oxred_C"/>
    <property type="match status" value="1"/>
</dbReference>
<proteinExistence type="inferred from homology"/>
<dbReference type="EMBL" id="FOVM01000003">
    <property type="protein sequence ID" value="SFN58257.1"/>
    <property type="molecule type" value="Genomic_DNA"/>
</dbReference>
<sequence length="572" mass="62938">MTPPETRRMRRASSQPQLPFDCCVVGAGPVGLACALEAADAGMSVLLVDAGSARSVRKNVPERADGPDIIVDPDRHAPIEHVTRSGIGGTSWLWGGRCVPFEPIDFEYRDFVPDSGWPITIDDIRPFEAAAVDYLDCGEANFRADAAEWAGLGDFTMSQLERWSRQPRLGDRLGRRVQEHPGITVLGDSPVVDIDFAPNGEAYTLVVEYRGRRRRIAATNYVLAMGGLETTRLLLTLQRSHPAMFGGVDGPLGRYYMGHAAGHVADLVLDEPERARELDFHRGAEGTYQRRRFTLSGAAQRRERILNTSFYLDNPPFHDVKHRNATLSLVYLALVIPFVGRRVLAERIRLRHIGAPPRRIGAHLTNVLRRPWRAAADVGDILRYRYFSAVRKPGFILRNESGRYALRYHAEQIPNADSRIALVPGGGSRLTIDYRYTDHDIDSLLRCHQLLDARLRAAGVGRLEYVAPTEEGVRESIWEQAIGGVHSVGTTRMSVDPDDGVVDADCRVHGSANLYIASSSVFRTTGEANPTFLATCLAVRLANHLARKTVDVSTVHAEDVTVAGGGAESAAA</sequence>
<organism evidence="7 8">
    <name type="scientific">Mycetocola miduiensis</name>
    <dbReference type="NCBI Taxonomy" id="995034"/>
    <lineage>
        <taxon>Bacteria</taxon>
        <taxon>Bacillati</taxon>
        <taxon>Actinomycetota</taxon>
        <taxon>Actinomycetes</taxon>
        <taxon>Micrococcales</taxon>
        <taxon>Microbacteriaceae</taxon>
        <taxon>Mycetocola</taxon>
    </lineage>
</organism>
<comment type="similarity">
    <text evidence="2">Belongs to the GMC oxidoreductase family.</text>
</comment>
<evidence type="ECO:0000313" key="7">
    <source>
        <dbReference type="EMBL" id="SFN58257.1"/>
    </source>
</evidence>
<dbReference type="PANTHER" id="PTHR42784">
    <property type="entry name" value="PYRANOSE 2-OXIDASE"/>
    <property type="match status" value="1"/>
</dbReference>
<protein>
    <submittedName>
        <fullName evidence="7">Choline dehydrogenase</fullName>
    </submittedName>
</protein>
<evidence type="ECO:0000256" key="3">
    <source>
        <dbReference type="ARBA" id="ARBA00022630"/>
    </source>
</evidence>
<evidence type="ECO:0000256" key="4">
    <source>
        <dbReference type="ARBA" id="ARBA00022827"/>
    </source>
</evidence>
<keyword evidence="8" id="KW-1185">Reference proteome</keyword>
<evidence type="ECO:0000256" key="5">
    <source>
        <dbReference type="ARBA" id="ARBA00023002"/>
    </source>
</evidence>
<evidence type="ECO:0000313" key="8">
    <source>
        <dbReference type="Proteomes" id="UP000198867"/>
    </source>
</evidence>
<comment type="cofactor">
    <cofactor evidence="1">
        <name>FAD</name>
        <dbReference type="ChEBI" id="CHEBI:57692"/>
    </cofactor>
</comment>
<dbReference type="InterPro" id="IPR007867">
    <property type="entry name" value="GMC_OxRtase_C"/>
</dbReference>
<name>A0A1I5A749_9MICO</name>
<dbReference type="InterPro" id="IPR036188">
    <property type="entry name" value="FAD/NAD-bd_sf"/>
</dbReference>
<evidence type="ECO:0000256" key="1">
    <source>
        <dbReference type="ARBA" id="ARBA00001974"/>
    </source>
</evidence>
<dbReference type="PROSITE" id="PS51257">
    <property type="entry name" value="PROKAR_LIPOPROTEIN"/>
    <property type="match status" value="1"/>
</dbReference>
<dbReference type="AlphaFoldDB" id="A0A1I5A749"/>